<dbReference type="Proteomes" id="UP000077786">
    <property type="component" value="Unassembled WGS sequence"/>
</dbReference>
<dbReference type="InterPro" id="IPR045390">
    <property type="entry name" value="ABC-3C_MC3"/>
</dbReference>
<comment type="caution">
    <text evidence="1">The sequence shown here is derived from an EMBL/GenBank/DDBJ whole genome shotgun (WGS) entry which is preliminary data.</text>
</comment>
<name>A0A1B6VQA2_9PROT</name>
<reference evidence="1 2" key="1">
    <citation type="submission" date="2016-03" db="EMBL/GenBank/DDBJ databases">
        <title>Draft genome sequence of Gluconobacter cerinus strain CECT 9110.</title>
        <authorList>
            <person name="Sainz F."/>
            <person name="Mas A."/>
            <person name="Torija M.J."/>
        </authorList>
    </citation>
    <scope>NUCLEOTIDE SEQUENCE [LARGE SCALE GENOMIC DNA]</scope>
    <source>
        <strain evidence="1 2">CECT 9110</strain>
    </source>
</reference>
<dbReference type="EMBL" id="LUTU01000002">
    <property type="protein sequence ID" value="OAJ69157.1"/>
    <property type="molecule type" value="Genomic_DNA"/>
</dbReference>
<organism evidence="1 2">
    <name type="scientific">Gluconobacter cerinus</name>
    <dbReference type="NCBI Taxonomy" id="38307"/>
    <lineage>
        <taxon>Bacteria</taxon>
        <taxon>Pseudomonadati</taxon>
        <taxon>Pseudomonadota</taxon>
        <taxon>Alphaproteobacteria</taxon>
        <taxon>Acetobacterales</taxon>
        <taxon>Acetobacteraceae</taxon>
        <taxon>Gluconobacter</taxon>
    </lineage>
</organism>
<evidence type="ECO:0000313" key="1">
    <source>
        <dbReference type="EMBL" id="OAJ69157.1"/>
    </source>
</evidence>
<sequence>MLILPIVAHRGMVKQLSHARFRFIGFEQYFIEHAEFFYNFGERYTANLAPTVNALQLLNEIRALKLQNGGAASLTPIPIDKAMGNRADRIHRASANIADLISGSTEIFYLNSRIEL</sequence>
<gene>
    <name evidence="1" type="ORF">A0123_00211</name>
</gene>
<evidence type="ECO:0000313" key="2">
    <source>
        <dbReference type="Proteomes" id="UP000077786"/>
    </source>
</evidence>
<proteinExistence type="predicted"/>
<accession>A0A1B6VQA2</accession>
<dbReference type="AlphaFoldDB" id="A0A1B6VQA2"/>
<protein>
    <submittedName>
        <fullName evidence="1">Uncharacterized protein</fullName>
    </submittedName>
</protein>
<dbReference type="PATRIC" id="fig|38307.3.peg.221"/>
<dbReference type="Pfam" id="PF20131">
    <property type="entry name" value="MC3"/>
    <property type="match status" value="1"/>
</dbReference>